<reference evidence="1" key="1">
    <citation type="journal article" date="2015" name="Nature">
        <title>Complex archaea that bridge the gap between prokaryotes and eukaryotes.</title>
        <authorList>
            <person name="Spang A."/>
            <person name="Saw J.H."/>
            <person name="Jorgensen S.L."/>
            <person name="Zaremba-Niedzwiedzka K."/>
            <person name="Martijn J."/>
            <person name="Lind A.E."/>
            <person name="van Eijk R."/>
            <person name="Schleper C."/>
            <person name="Guy L."/>
            <person name="Ettema T.J."/>
        </authorList>
    </citation>
    <scope>NUCLEOTIDE SEQUENCE</scope>
</reference>
<feature type="non-terminal residue" evidence="1">
    <location>
        <position position="1"/>
    </location>
</feature>
<name>A0A0F9L3U1_9ZZZZ</name>
<dbReference type="Gene3D" id="3.40.50.10610">
    <property type="entry name" value="ABC-type transport auxiliary lipoprotein component"/>
    <property type="match status" value="1"/>
</dbReference>
<dbReference type="AlphaFoldDB" id="A0A0F9L3U1"/>
<protein>
    <recommendedName>
        <fullName evidence="2">Penicillin-binding protein activator LpoB</fullName>
    </recommendedName>
</protein>
<dbReference type="InterPro" id="IPR014094">
    <property type="entry name" value="LpoB"/>
</dbReference>
<evidence type="ECO:0000313" key="1">
    <source>
        <dbReference type="EMBL" id="KKM88438.1"/>
    </source>
</evidence>
<gene>
    <name evidence="1" type="ORF">LCGC14_1258710</name>
</gene>
<accession>A0A0F9L3U1</accession>
<dbReference type="Pfam" id="PF13036">
    <property type="entry name" value="LpoB"/>
    <property type="match status" value="1"/>
</dbReference>
<dbReference type="EMBL" id="LAZR01006958">
    <property type="protein sequence ID" value="KKM88438.1"/>
    <property type="molecule type" value="Genomic_DNA"/>
</dbReference>
<sequence length="202" mass="22829">DRLVGQVDRGFEVAMFGILACGGTDVKRVDVGETIDLSGRWNDTDSRLVSEAMIDDALKGGWLRKYYRTHGDKSPVVIVGTVRNNSHEHINVQTFSKDLERALLNSGEVDFVASASERKELRSERTDQAKHSSEATAKEMGMETGADYMLKGSINTIEDKEGRKSVMFYQINLELIHIETNKKVWIGEKKIKKFIKKSRYRG</sequence>
<comment type="caution">
    <text evidence="1">The sequence shown here is derived from an EMBL/GenBank/DDBJ whole genome shotgun (WGS) entry which is preliminary data.</text>
</comment>
<evidence type="ECO:0008006" key="2">
    <source>
        <dbReference type="Google" id="ProtNLM"/>
    </source>
</evidence>
<proteinExistence type="predicted"/>
<organism evidence="1">
    <name type="scientific">marine sediment metagenome</name>
    <dbReference type="NCBI Taxonomy" id="412755"/>
    <lineage>
        <taxon>unclassified sequences</taxon>
        <taxon>metagenomes</taxon>
        <taxon>ecological metagenomes</taxon>
    </lineage>
</organism>